<feature type="region of interest" description="Disordered" evidence="1">
    <location>
        <begin position="61"/>
        <end position="84"/>
    </location>
</feature>
<sequence length="140" mass="14837">MGGALPGSMTAAMELVTTTRFTDEAALRRMPCRISVVPLTAGSMKSRLELPARKLKGEAVCSTASKGAGRRDVRHEGEVEPRGRVRGEGLAELIEGGFAADDSADGVACFEKLRKDVLGDEAVGTGQEDSQRHFGILGMF</sequence>
<organism evidence="2 3">
    <name type="scientific">Colletotrichum spinosum</name>
    <dbReference type="NCBI Taxonomy" id="1347390"/>
    <lineage>
        <taxon>Eukaryota</taxon>
        <taxon>Fungi</taxon>
        <taxon>Dikarya</taxon>
        <taxon>Ascomycota</taxon>
        <taxon>Pezizomycotina</taxon>
        <taxon>Sordariomycetes</taxon>
        <taxon>Hypocreomycetidae</taxon>
        <taxon>Glomerellales</taxon>
        <taxon>Glomerellaceae</taxon>
        <taxon>Colletotrichum</taxon>
        <taxon>Colletotrichum orbiculare species complex</taxon>
    </lineage>
</organism>
<gene>
    <name evidence="2" type="ORF">C8035_v008582</name>
</gene>
<evidence type="ECO:0000313" key="3">
    <source>
        <dbReference type="Proteomes" id="UP000295083"/>
    </source>
</evidence>
<feature type="compositionally biased region" description="Basic and acidic residues" evidence="1">
    <location>
        <begin position="69"/>
        <end position="84"/>
    </location>
</feature>
<dbReference type="Proteomes" id="UP000295083">
    <property type="component" value="Unassembled WGS sequence"/>
</dbReference>
<comment type="caution">
    <text evidence="2">The sequence shown here is derived from an EMBL/GenBank/DDBJ whole genome shotgun (WGS) entry which is preliminary data.</text>
</comment>
<proteinExistence type="predicted"/>
<dbReference type="EMBL" id="QAPG01001767">
    <property type="protein sequence ID" value="TDZ27819.1"/>
    <property type="molecule type" value="Genomic_DNA"/>
</dbReference>
<name>A0A4V6QEA1_9PEZI</name>
<dbReference type="AlphaFoldDB" id="A0A4V6QEA1"/>
<reference evidence="2 3" key="1">
    <citation type="submission" date="2018-11" db="EMBL/GenBank/DDBJ databases">
        <title>Genome sequence and assembly of Colletotrichum spinosum.</title>
        <authorList>
            <person name="Gan P."/>
            <person name="Shirasu K."/>
        </authorList>
    </citation>
    <scope>NUCLEOTIDE SEQUENCE [LARGE SCALE GENOMIC DNA]</scope>
    <source>
        <strain evidence="2 3">CBS 515.97</strain>
    </source>
</reference>
<keyword evidence="3" id="KW-1185">Reference proteome</keyword>
<protein>
    <submittedName>
        <fullName evidence="2">Uncharacterized protein</fullName>
    </submittedName>
</protein>
<evidence type="ECO:0000256" key="1">
    <source>
        <dbReference type="SAM" id="MobiDB-lite"/>
    </source>
</evidence>
<evidence type="ECO:0000313" key="2">
    <source>
        <dbReference type="EMBL" id="TDZ27819.1"/>
    </source>
</evidence>
<accession>A0A4V6QEA1</accession>